<protein>
    <submittedName>
        <fullName evidence="1">Uncharacterized protein</fullName>
    </submittedName>
</protein>
<keyword evidence="2" id="KW-1185">Reference proteome</keyword>
<proteinExistence type="predicted"/>
<reference evidence="1" key="1">
    <citation type="submission" date="2020-09" db="EMBL/GenBank/DDBJ databases">
        <authorList>
            <person name="Kim M.K."/>
        </authorList>
    </citation>
    <scope>NUCLEOTIDE SEQUENCE</scope>
    <source>
        <strain evidence="1">BT702</strain>
    </source>
</reference>
<dbReference type="RefSeq" id="WP_190887623.1">
    <property type="nucleotide sequence ID" value="NZ_JACWZY010000010.1"/>
</dbReference>
<dbReference type="AlphaFoldDB" id="A0A926XW44"/>
<dbReference type="Proteomes" id="UP000598820">
    <property type="component" value="Unassembled WGS sequence"/>
</dbReference>
<evidence type="ECO:0000313" key="1">
    <source>
        <dbReference type="EMBL" id="MBD2701768.1"/>
    </source>
</evidence>
<comment type="caution">
    <text evidence="1">The sequence shown here is derived from an EMBL/GenBank/DDBJ whole genome shotgun (WGS) entry which is preliminary data.</text>
</comment>
<dbReference type="EMBL" id="JACWZY010000010">
    <property type="protein sequence ID" value="MBD2701768.1"/>
    <property type="molecule type" value="Genomic_DNA"/>
</dbReference>
<accession>A0A926XW44</accession>
<sequence length="65" mass="7425">MNKPSTYSQTLSYNLQNACGLIEIPFKGRQLKLSQQDIATLLSGLSNAWTVLYRVRLFDLWDTCV</sequence>
<gene>
    <name evidence="1" type="ORF">IC229_14045</name>
</gene>
<organism evidence="1 2">
    <name type="scientific">Spirosoma profusum</name>
    <dbReference type="NCBI Taxonomy" id="2771354"/>
    <lineage>
        <taxon>Bacteria</taxon>
        <taxon>Pseudomonadati</taxon>
        <taxon>Bacteroidota</taxon>
        <taxon>Cytophagia</taxon>
        <taxon>Cytophagales</taxon>
        <taxon>Cytophagaceae</taxon>
        <taxon>Spirosoma</taxon>
    </lineage>
</organism>
<evidence type="ECO:0000313" key="2">
    <source>
        <dbReference type="Proteomes" id="UP000598820"/>
    </source>
</evidence>
<name>A0A926XW44_9BACT</name>